<accession>A0ACD3BG37</accession>
<keyword evidence="2" id="KW-1185">Reference proteome</keyword>
<sequence>MPSYYPTQSSHSRSRSHHQPVVYTTPSSHGGGVYRDAYPDNNVQYVQAPMSGGVVYTTPSSSSRKKRHGHGHGHGHGHSHSRSRSRSHHGGGTQVIYANSQPMVTASSSGSRHGHHHHHHSHKPSLGQRIRHFFGLAPQAKYHSRNSSWGFMGRSKRPRYYDTRTGKEVDERGRPVIRY</sequence>
<name>A0ACD3BG37_9AGAR</name>
<protein>
    <submittedName>
        <fullName evidence="1">Uncharacterized protein</fullName>
    </submittedName>
</protein>
<reference evidence="1 2" key="1">
    <citation type="journal article" date="2019" name="Nat. Ecol. Evol.">
        <title>Megaphylogeny resolves global patterns of mushroom evolution.</title>
        <authorList>
            <person name="Varga T."/>
            <person name="Krizsan K."/>
            <person name="Foldi C."/>
            <person name="Dima B."/>
            <person name="Sanchez-Garcia M."/>
            <person name="Sanchez-Ramirez S."/>
            <person name="Szollosi G.J."/>
            <person name="Szarkandi J.G."/>
            <person name="Papp V."/>
            <person name="Albert L."/>
            <person name="Andreopoulos W."/>
            <person name="Angelini C."/>
            <person name="Antonin V."/>
            <person name="Barry K.W."/>
            <person name="Bougher N.L."/>
            <person name="Buchanan P."/>
            <person name="Buyck B."/>
            <person name="Bense V."/>
            <person name="Catcheside P."/>
            <person name="Chovatia M."/>
            <person name="Cooper J."/>
            <person name="Damon W."/>
            <person name="Desjardin D."/>
            <person name="Finy P."/>
            <person name="Geml J."/>
            <person name="Haridas S."/>
            <person name="Hughes K."/>
            <person name="Justo A."/>
            <person name="Karasinski D."/>
            <person name="Kautmanova I."/>
            <person name="Kiss B."/>
            <person name="Kocsube S."/>
            <person name="Kotiranta H."/>
            <person name="LaButti K.M."/>
            <person name="Lechner B.E."/>
            <person name="Liimatainen K."/>
            <person name="Lipzen A."/>
            <person name="Lukacs Z."/>
            <person name="Mihaltcheva S."/>
            <person name="Morgado L.N."/>
            <person name="Niskanen T."/>
            <person name="Noordeloos M.E."/>
            <person name="Ohm R.A."/>
            <person name="Ortiz-Santana B."/>
            <person name="Ovrebo C."/>
            <person name="Racz N."/>
            <person name="Riley R."/>
            <person name="Savchenko A."/>
            <person name="Shiryaev A."/>
            <person name="Soop K."/>
            <person name="Spirin V."/>
            <person name="Szebenyi C."/>
            <person name="Tomsovsky M."/>
            <person name="Tulloss R.E."/>
            <person name="Uehling J."/>
            <person name="Grigoriev I.V."/>
            <person name="Vagvolgyi C."/>
            <person name="Papp T."/>
            <person name="Martin F.M."/>
            <person name="Miettinen O."/>
            <person name="Hibbett D.S."/>
            <person name="Nagy L.G."/>
        </authorList>
    </citation>
    <scope>NUCLEOTIDE SEQUENCE [LARGE SCALE GENOMIC DNA]</scope>
    <source>
        <strain evidence="1 2">NL-1719</strain>
    </source>
</reference>
<dbReference type="Proteomes" id="UP000308600">
    <property type="component" value="Unassembled WGS sequence"/>
</dbReference>
<organism evidence="1 2">
    <name type="scientific">Pluteus cervinus</name>
    <dbReference type="NCBI Taxonomy" id="181527"/>
    <lineage>
        <taxon>Eukaryota</taxon>
        <taxon>Fungi</taxon>
        <taxon>Dikarya</taxon>
        <taxon>Basidiomycota</taxon>
        <taxon>Agaricomycotina</taxon>
        <taxon>Agaricomycetes</taxon>
        <taxon>Agaricomycetidae</taxon>
        <taxon>Agaricales</taxon>
        <taxon>Pluteineae</taxon>
        <taxon>Pluteaceae</taxon>
        <taxon>Pluteus</taxon>
    </lineage>
</organism>
<evidence type="ECO:0000313" key="1">
    <source>
        <dbReference type="EMBL" id="TFK75982.1"/>
    </source>
</evidence>
<gene>
    <name evidence="1" type="ORF">BDN72DRAFT_831420</name>
</gene>
<dbReference type="EMBL" id="ML208261">
    <property type="protein sequence ID" value="TFK75982.1"/>
    <property type="molecule type" value="Genomic_DNA"/>
</dbReference>
<proteinExistence type="predicted"/>
<evidence type="ECO:0000313" key="2">
    <source>
        <dbReference type="Proteomes" id="UP000308600"/>
    </source>
</evidence>